<feature type="transmembrane region" description="Helical" evidence="1">
    <location>
        <begin position="12"/>
        <end position="30"/>
    </location>
</feature>
<protein>
    <submittedName>
        <fullName evidence="2">Uncharacterized protein</fullName>
    </submittedName>
</protein>
<keyword evidence="1" id="KW-0472">Membrane</keyword>
<keyword evidence="3" id="KW-1185">Reference proteome</keyword>
<sequence length="95" mass="10216">MGTYATGEGTLLYRLLLAGGGAVAFAVSHVKEMIKSEVDVQIRKADLDKQADLLKKKESTFKEAEAVAAAAPAHRGEELNSALAEKKTAGGLWWW</sequence>
<organism evidence="2 3">
    <name type="scientific">Oryza meyeriana var. granulata</name>
    <dbReference type="NCBI Taxonomy" id="110450"/>
    <lineage>
        <taxon>Eukaryota</taxon>
        <taxon>Viridiplantae</taxon>
        <taxon>Streptophyta</taxon>
        <taxon>Embryophyta</taxon>
        <taxon>Tracheophyta</taxon>
        <taxon>Spermatophyta</taxon>
        <taxon>Magnoliopsida</taxon>
        <taxon>Liliopsida</taxon>
        <taxon>Poales</taxon>
        <taxon>Poaceae</taxon>
        <taxon>BOP clade</taxon>
        <taxon>Oryzoideae</taxon>
        <taxon>Oryzeae</taxon>
        <taxon>Oryzinae</taxon>
        <taxon>Oryza</taxon>
        <taxon>Oryza meyeriana</taxon>
    </lineage>
</organism>
<proteinExistence type="predicted"/>
<evidence type="ECO:0000313" key="2">
    <source>
        <dbReference type="EMBL" id="KAF0913498.1"/>
    </source>
</evidence>
<comment type="caution">
    <text evidence="2">The sequence shown here is derived from an EMBL/GenBank/DDBJ whole genome shotgun (WGS) entry which is preliminary data.</text>
</comment>
<accession>A0A6G1DLI4</accession>
<keyword evidence="1" id="KW-1133">Transmembrane helix</keyword>
<keyword evidence="1" id="KW-0812">Transmembrane</keyword>
<reference evidence="2 3" key="1">
    <citation type="submission" date="2019-11" db="EMBL/GenBank/DDBJ databases">
        <title>Whole genome sequence of Oryza granulata.</title>
        <authorList>
            <person name="Li W."/>
        </authorList>
    </citation>
    <scope>NUCLEOTIDE SEQUENCE [LARGE SCALE GENOMIC DNA]</scope>
    <source>
        <strain evidence="3">cv. Menghai</strain>
        <tissue evidence="2">Leaf</tissue>
    </source>
</reference>
<dbReference type="Proteomes" id="UP000479710">
    <property type="component" value="Unassembled WGS sequence"/>
</dbReference>
<dbReference type="EMBL" id="SPHZ02000006">
    <property type="protein sequence ID" value="KAF0913498.1"/>
    <property type="molecule type" value="Genomic_DNA"/>
</dbReference>
<evidence type="ECO:0000256" key="1">
    <source>
        <dbReference type="SAM" id="Phobius"/>
    </source>
</evidence>
<evidence type="ECO:0000313" key="3">
    <source>
        <dbReference type="Proteomes" id="UP000479710"/>
    </source>
</evidence>
<dbReference type="AlphaFoldDB" id="A0A6G1DLI4"/>
<name>A0A6G1DLI4_9ORYZ</name>
<gene>
    <name evidence="2" type="ORF">E2562_023245</name>
</gene>